<dbReference type="CTD" id="20207475"/>
<reference evidence="2" key="3">
    <citation type="submission" date="2015-06" db="UniProtKB">
        <authorList>
            <consortium name="EnsemblMetazoa"/>
        </authorList>
    </citation>
    <scope>IDENTIFICATION</scope>
</reference>
<dbReference type="eggNOG" id="ENOG502RTB2">
    <property type="taxonomic scope" value="Eukaryota"/>
</dbReference>
<dbReference type="PANTHER" id="PTHR14559:SF11">
    <property type="entry name" value="SECRETED PROTEIN"/>
    <property type="match status" value="1"/>
</dbReference>
<protein>
    <submittedName>
        <fullName evidence="1 2">Uncharacterized protein</fullName>
    </submittedName>
</protein>
<accession>T1FF76</accession>
<organism evidence="2 3">
    <name type="scientific">Helobdella robusta</name>
    <name type="common">Californian leech</name>
    <dbReference type="NCBI Taxonomy" id="6412"/>
    <lineage>
        <taxon>Eukaryota</taxon>
        <taxon>Metazoa</taxon>
        <taxon>Spiralia</taxon>
        <taxon>Lophotrochozoa</taxon>
        <taxon>Annelida</taxon>
        <taxon>Clitellata</taxon>
        <taxon>Hirudinea</taxon>
        <taxon>Rhynchobdellida</taxon>
        <taxon>Glossiphoniidae</taxon>
        <taxon>Helobdella</taxon>
    </lineage>
</organism>
<evidence type="ECO:0000313" key="1">
    <source>
        <dbReference type="EMBL" id="ESN95008.1"/>
    </source>
</evidence>
<dbReference type="InParanoid" id="T1FF76"/>
<sequence>MSPCDHVVMRPCGHATLWSCDPVVINRCNKHEMWFIAKKNSLLSPDRTPIILHNVLINFEVLGSMGPRTSIHIGKKSKEGRAFSHFLIFSSDALIAAKPHSLLGVRVQPSGRLPSCTEMPDGSFKTGIEALEKSRQM</sequence>
<proteinExistence type="predicted"/>
<dbReference type="OrthoDB" id="10220336at2759"/>
<dbReference type="EMBL" id="AMQM01007024">
    <property type="status" value="NOT_ANNOTATED_CDS"/>
    <property type="molecule type" value="Genomic_DNA"/>
</dbReference>
<reference evidence="3" key="1">
    <citation type="submission" date="2012-12" db="EMBL/GenBank/DDBJ databases">
        <authorList>
            <person name="Hellsten U."/>
            <person name="Grimwood J."/>
            <person name="Chapman J.A."/>
            <person name="Shapiro H."/>
            <person name="Aerts A."/>
            <person name="Otillar R.P."/>
            <person name="Terry A.Y."/>
            <person name="Boore J.L."/>
            <person name="Simakov O."/>
            <person name="Marletaz F."/>
            <person name="Cho S.-J."/>
            <person name="Edsinger-Gonzales E."/>
            <person name="Havlak P."/>
            <person name="Kuo D.-H."/>
            <person name="Larsson T."/>
            <person name="Lv J."/>
            <person name="Arendt D."/>
            <person name="Savage R."/>
            <person name="Osoegawa K."/>
            <person name="de Jong P."/>
            <person name="Lindberg D.R."/>
            <person name="Seaver E.C."/>
            <person name="Weisblat D.A."/>
            <person name="Putnam N.H."/>
            <person name="Grigoriev I.V."/>
            <person name="Rokhsar D.S."/>
        </authorList>
    </citation>
    <scope>NUCLEOTIDE SEQUENCE</scope>
</reference>
<dbReference type="EMBL" id="KB097552">
    <property type="protein sequence ID" value="ESN95008.1"/>
    <property type="molecule type" value="Genomic_DNA"/>
</dbReference>
<dbReference type="KEGG" id="hro:HELRODRAFT_179855"/>
<evidence type="ECO:0000313" key="2">
    <source>
        <dbReference type="EnsemblMetazoa" id="HelroP179855"/>
    </source>
</evidence>
<dbReference type="Proteomes" id="UP000015101">
    <property type="component" value="Unassembled WGS sequence"/>
</dbReference>
<reference evidence="1 3" key="2">
    <citation type="journal article" date="2013" name="Nature">
        <title>Insights into bilaterian evolution from three spiralian genomes.</title>
        <authorList>
            <person name="Simakov O."/>
            <person name="Marletaz F."/>
            <person name="Cho S.J."/>
            <person name="Edsinger-Gonzales E."/>
            <person name="Havlak P."/>
            <person name="Hellsten U."/>
            <person name="Kuo D.H."/>
            <person name="Larsson T."/>
            <person name="Lv J."/>
            <person name="Arendt D."/>
            <person name="Savage R."/>
            <person name="Osoegawa K."/>
            <person name="de Jong P."/>
            <person name="Grimwood J."/>
            <person name="Chapman J.A."/>
            <person name="Shapiro H."/>
            <person name="Aerts A."/>
            <person name="Otillar R.P."/>
            <person name="Terry A.Y."/>
            <person name="Boore J.L."/>
            <person name="Grigoriev I.V."/>
            <person name="Lindberg D.R."/>
            <person name="Seaver E.C."/>
            <person name="Weisblat D.A."/>
            <person name="Putnam N.H."/>
            <person name="Rokhsar D.S."/>
        </authorList>
    </citation>
    <scope>NUCLEOTIDE SEQUENCE</scope>
</reference>
<dbReference type="PANTHER" id="PTHR14559">
    <property type="entry name" value="CASPASE RECRUITMENT DOMAIN FAMILY"/>
    <property type="match status" value="1"/>
</dbReference>
<keyword evidence="3" id="KW-1185">Reference proteome</keyword>
<dbReference type="GeneID" id="20207475"/>
<gene>
    <name evidence="2" type="primary">20207475</name>
    <name evidence="1" type="ORF">HELRODRAFT_179855</name>
</gene>
<dbReference type="AlphaFoldDB" id="T1FF76"/>
<dbReference type="EnsemblMetazoa" id="HelroT179855">
    <property type="protein sequence ID" value="HelroP179855"/>
    <property type="gene ID" value="HelroG179855"/>
</dbReference>
<dbReference type="RefSeq" id="XP_009026902.1">
    <property type="nucleotide sequence ID" value="XM_009028654.1"/>
</dbReference>
<dbReference type="HOGENOM" id="CLU_083723_2_0_1"/>
<evidence type="ECO:0000313" key="3">
    <source>
        <dbReference type="Proteomes" id="UP000015101"/>
    </source>
</evidence>
<name>T1FF76_HELRO</name>